<dbReference type="PANTHER" id="PTHR45674:SF4">
    <property type="entry name" value="DNA LIGASE 1"/>
    <property type="match status" value="1"/>
</dbReference>
<organism evidence="5 6">
    <name type="scientific">Cohnella ginsengisoli</name>
    <dbReference type="NCBI Taxonomy" id="425004"/>
    <lineage>
        <taxon>Bacteria</taxon>
        <taxon>Bacillati</taxon>
        <taxon>Bacillota</taxon>
        <taxon>Bacilli</taxon>
        <taxon>Bacillales</taxon>
        <taxon>Paenibacillaceae</taxon>
        <taxon>Cohnella</taxon>
    </lineage>
</organism>
<evidence type="ECO:0000256" key="2">
    <source>
        <dbReference type="ARBA" id="ARBA00022598"/>
    </source>
</evidence>
<dbReference type="Proteomes" id="UP001153387">
    <property type="component" value="Unassembled WGS sequence"/>
</dbReference>
<feature type="domain" description="ATP-dependent DNA ligase family profile" evidence="4">
    <location>
        <begin position="104"/>
        <end position="195"/>
    </location>
</feature>
<dbReference type="GO" id="GO:0006281">
    <property type="term" value="P:DNA repair"/>
    <property type="evidence" value="ECO:0007669"/>
    <property type="project" value="InterPro"/>
</dbReference>
<evidence type="ECO:0000313" key="5">
    <source>
        <dbReference type="EMBL" id="MDG0793732.1"/>
    </source>
</evidence>
<dbReference type="GO" id="GO:0006310">
    <property type="term" value="P:DNA recombination"/>
    <property type="evidence" value="ECO:0007669"/>
    <property type="project" value="InterPro"/>
</dbReference>
<gene>
    <name evidence="5" type="ORF">OMP38_25045</name>
</gene>
<dbReference type="SUPFAM" id="SSF56091">
    <property type="entry name" value="DNA ligase/mRNA capping enzyme, catalytic domain"/>
    <property type="match status" value="1"/>
</dbReference>
<evidence type="ECO:0000259" key="4">
    <source>
        <dbReference type="PROSITE" id="PS50160"/>
    </source>
</evidence>
<evidence type="ECO:0000256" key="1">
    <source>
        <dbReference type="ARBA" id="ARBA00007572"/>
    </source>
</evidence>
<comment type="similarity">
    <text evidence="1">Belongs to the ATP-dependent DNA ligase family.</text>
</comment>
<evidence type="ECO:0000256" key="3">
    <source>
        <dbReference type="ARBA" id="ARBA00034003"/>
    </source>
</evidence>
<dbReference type="RefSeq" id="WP_277567464.1">
    <property type="nucleotide sequence ID" value="NZ_JAPDHZ010000004.1"/>
</dbReference>
<dbReference type="EMBL" id="JAPDHZ010000004">
    <property type="protein sequence ID" value="MDG0793732.1"/>
    <property type="molecule type" value="Genomic_DNA"/>
</dbReference>
<dbReference type="InterPro" id="IPR012310">
    <property type="entry name" value="DNA_ligase_ATP-dep_cent"/>
</dbReference>
<dbReference type="CDD" id="cd07906">
    <property type="entry name" value="Adenylation_DNA_ligase_LigD_LigC"/>
    <property type="match status" value="1"/>
</dbReference>
<dbReference type="InterPro" id="IPR050191">
    <property type="entry name" value="ATP-dep_DNA_ligase"/>
</dbReference>
<dbReference type="Pfam" id="PF01068">
    <property type="entry name" value="DNA_ligase_A_M"/>
    <property type="match status" value="1"/>
</dbReference>
<dbReference type="GO" id="GO:0005524">
    <property type="term" value="F:ATP binding"/>
    <property type="evidence" value="ECO:0007669"/>
    <property type="project" value="InterPro"/>
</dbReference>
<reference evidence="5 6" key="1">
    <citation type="submission" date="2022-10" db="EMBL/GenBank/DDBJ databases">
        <title>Comparative genomic analysis of Cohnella hashimotonis sp. nov., isolated from the International Space Station.</title>
        <authorList>
            <person name="Simpson A."/>
            <person name="Venkateswaran K."/>
        </authorList>
    </citation>
    <scope>NUCLEOTIDE SEQUENCE [LARGE SCALE GENOMIC DNA]</scope>
    <source>
        <strain evidence="5 6">DSM 18997</strain>
    </source>
</reference>
<dbReference type="PANTHER" id="PTHR45674">
    <property type="entry name" value="DNA LIGASE 1/3 FAMILY MEMBER"/>
    <property type="match status" value="1"/>
</dbReference>
<dbReference type="Gene3D" id="3.30.470.30">
    <property type="entry name" value="DNA ligase/mRNA capping enzyme"/>
    <property type="match status" value="1"/>
</dbReference>
<proteinExistence type="inferred from homology"/>
<evidence type="ECO:0000313" key="6">
    <source>
        <dbReference type="Proteomes" id="UP001153387"/>
    </source>
</evidence>
<dbReference type="InterPro" id="IPR012340">
    <property type="entry name" value="NA-bd_OB-fold"/>
</dbReference>
<dbReference type="PROSITE" id="PS50160">
    <property type="entry name" value="DNA_LIGASE_A3"/>
    <property type="match status" value="1"/>
</dbReference>
<accession>A0A9X4QPP6</accession>
<keyword evidence="2 5" id="KW-0436">Ligase</keyword>
<comment type="caution">
    <text evidence="5">The sequence shown here is derived from an EMBL/GenBank/DDBJ whole genome shotgun (WGS) entry which is preliminary data.</text>
</comment>
<sequence>MEPFTPMSPVAEERTPAGSAWIHQLKWDGYRLIAEVRGDRVRLYSKRMLLQNDSYPELAAALAGRPGDYILDGEAVILDPHTGKPSFQLMQQRGKLLGDRLIEASARRNPVQFILFDLLEANGEDLRRLPYAERREKLLRLTQGWTSPFYVADEFEDGESLWRWVEANGWEGVVSKKKASAYKEGKVHRDWIKRKTVHHMDVDIVGIIWKEGRVSSLVMAKDDRYMGRVSSGLNERAKAALRRLPAGRSRADYWESSPEGLRGADVRWLEAPLAGRVSGREMTDAGLLRHPKLIDLEGIPL</sequence>
<dbReference type="GO" id="GO:0003910">
    <property type="term" value="F:DNA ligase (ATP) activity"/>
    <property type="evidence" value="ECO:0007669"/>
    <property type="project" value="UniProtKB-EC"/>
</dbReference>
<dbReference type="Gene3D" id="2.40.50.140">
    <property type="entry name" value="Nucleic acid-binding proteins"/>
    <property type="match status" value="1"/>
</dbReference>
<dbReference type="Gene3D" id="3.30.1490.70">
    <property type="match status" value="1"/>
</dbReference>
<comment type="catalytic activity">
    <reaction evidence="3">
        <text>ATP + (deoxyribonucleotide)n-3'-hydroxyl + 5'-phospho-(deoxyribonucleotide)m = (deoxyribonucleotide)n+m + AMP + diphosphate.</text>
        <dbReference type="EC" id="6.5.1.1"/>
    </reaction>
</comment>
<protein>
    <submittedName>
        <fullName evidence="5">DNA ligase</fullName>
    </submittedName>
</protein>
<dbReference type="AlphaFoldDB" id="A0A9X4QPP6"/>
<keyword evidence="6" id="KW-1185">Reference proteome</keyword>
<name>A0A9X4QPP6_9BACL</name>
<dbReference type="SUPFAM" id="SSF50249">
    <property type="entry name" value="Nucleic acid-binding proteins"/>
    <property type="match status" value="1"/>
</dbReference>